<gene>
    <name evidence="3" type="ORF">KC909_01795</name>
</gene>
<feature type="transmembrane region" description="Helical" evidence="1">
    <location>
        <begin position="368"/>
        <end position="391"/>
    </location>
</feature>
<dbReference type="EMBL" id="JAGQLK010000024">
    <property type="protein sequence ID" value="MCA9383074.1"/>
    <property type="molecule type" value="Genomic_DNA"/>
</dbReference>
<evidence type="ECO:0000313" key="4">
    <source>
        <dbReference type="Proteomes" id="UP000783287"/>
    </source>
</evidence>
<dbReference type="PROSITE" id="PS50853">
    <property type="entry name" value="FN3"/>
    <property type="match status" value="1"/>
</dbReference>
<reference evidence="3" key="1">
    <citation type="submission" date="2020-04" db="EMBL/GenBank/DDBJ databases">
        <authorList>
            <person name="Zhang T."/>
        </authorList>
    </citation>
    <scope>NUCLEOTIDE SEQUENCE</scope>
    <source>
        <strain evidence="3">HKST-UBA14</strain>
    </source>
</reference>
<dbReference type="AlphaFoldDB" id="A0A955L4V5"/>
<keyword evidence="1" id="KW-1133">Transmembrane helix</keyword>
<reference evidence="3" key="2">
    <citation type="journal article" date="2021" name="Microbiome">
        <title>Successional dynamics and alternative stable states in a saline activated sludge microbial community over 9 years.</title>
        <authorList>
            <person name="Wang Y."/>
            <person name="Ye J."/>
            <person name="Ju F."/>
            <person name="Liu L."/>
            <person name="Boyd J.A."/>
            <person name="Deng Y."/>
            <person name="Parks D.H."/>
            <person name="Jiang X."/>
            <person name="Yin X."/>
            <person name="Woodcroft B.J."/>
            <person name="Tyson G.W."/>
            <person name="Hugenholtz P."/>
            <person name="Polz M.F."/>
            <person name="Zhang T."/>
        </authorList>
    </citation>
    <scope>NUCLEOTIDE SEQUENCE</scope>
    <source>
        <strain evidence="3">HKST-UBA14</strain>
    </source>
</reference>
<keyword evidence="1" id="KW-0472">Membrane</keyword>
<dbReference type="SMART" id="SM00060">
    <property type="entry name" value="FN3"/>
    <property type="match status" value="2"/>
</dbReference>
<keyword evidence="1" id="KW-0812">Transmembrane</keyword>
<dbReference type="CDD" id="cd00063">
    <property type="entry name" value="FN3"/>
    <property type="match status" value="1"/>
</dbReference>
<name>A0A955L4V5_9BACT</name>
<accession>A0A955L4V5</accession>
<dbReference type="Proteomes" id="UP000783287">
    <property type="component" value="Unassembled WGS sequence"/>
</dbReference>
<organism evidence="3 4">
    <name type="scientific">Candidatus Dojkabacteria bacterium</name>
    <dbReference type="NCBI Taxonomy" id="2099670"/>
    <lineage>
        <taxon>Bacteria</taxon>
        <taxon>Candidatus Dojkabacteria</taxon>
    </lineage>
</organism>
<feature type="domain" description="Fibronectin type-III" evidence="2">
    <location>
        <begin position="148"/>
        <end position="239"/>
    </location>
</feature>
<evidence type="ECO:0000256" key="1">
    <source>
        <dbReference type="SAM" id="Phobius"/>
    </source>
</evidence>
<evidence type="ECO:0000259" key="2">
    <source>
        <dbReference type="PROSITE" id="PS50853"/>
    </source>
</evidence>
<dbReference type="InterPro" id="IPR003961">
    <property type="entry name" value="FN3_dom"/>
</dbReference>
<proteinExistence type="predicted"/>
<dbReference type="InterPro" id="IPR036116">
    <property type="entry name" value="FN3_sf"/>
</dbReference>
<sequence length="437" mass="48651">MASIYAQPIDAQVIEDQSFTSSSTPNSGTVSGIDVDNIRILNFDFDFTEVPISAEISQVSFTYDQINKSTGIVQLIDQYSTSIIDSATLNSPGSKTSLRFNSTVQDWINNPESNQGLVFKASGLENNDEVVFSNLSFEITYTVPDKEAPEAIYLFVDTKSDSSVEIKWRANEPVVVKVEYGKTIKSLSSQGFSSEYLDSDSLLIDGLTPGVTYHYKLTLKDTSGNITDTEISNFQTSLGVQRVLGELQTIADPSVLAPPELLNLEPVVQSDEYHLDLAWSHSTTNDFDGYIIFRSTNNKTDYQEYHRTAADVSFFIDDSVEPEQTYYYFVRAYKDNLISEKSPEKGLFMPPLPDDVNEGSSTTTTNNIFSVTVLIIAAITGFILVTVYGLSKVIKKVASRKTKKMKSGYGLKNVLRDPEYYTADYEGNDISEDKFNH</sequence>
<dbReference type="Gene3D" id="2.60.40.10">
    <property type="entry name" value="Immunoglobulins"/>
    <property type="match status" value="2"/>
</dbReference>
<dbReference type="SUPFAM" id="SSF49265">
    <property type="entry name" value="Fibronectin type III"/>
    <property type="match status" value="1"/>
</dbReference>
<comment type="caution">
    <text evidence="3">The sequence shown here is derived from an EMBL/GenBank/DDBJ whole genome shotgun (WGS) entry which is preliminary data.</text>
</comment>
<protein>
    <submittedName>
        <fullName evidence="3">Fibronectin type III domain-containing protein</fullName>
    </submittedName>
</protein>
<dbReference type="InterPro" id="IPR013783">
    <property type="entry name" value="Ig-like_fold"/>
</dbReference>
<evidence type="ECO:0000313" key="3">
    <source>
        <dbReference type="EMBL" id="MCA9383074.1"/>
    </source>
</evidence>